<dbReference type="InterPro" id="IPR052586">
    <property type="entry name" value="ASCC2"/>
</dbReference>
<evidence type="ECO:0000313" key="2">
    <source>
        <dbReference type="Proteomes" id="UP001217089"/>
    </source>
</evidence>
<proteinExistence type="predicted"/>
<dbReference type="Proteomes" id="UP001217089">
    <property type="component" value="Unassembled WGS sequence"/>
</dbReference>
<protein>
    <submittedName>
        <fullName evidence="1">Uncharacterized protein</fullName>
    </submittedName>
</protein>
<comment type="caution">
    <text evidence="1">The sequence shown here is derived from an EMBL/GenBank/DDBJ whole genome shotgun (WGS) entry which is preliminary data.</text>
</comment>
<dbReference type="PANTHER" id="PTHR21494:SF0">
    <property type="entry name" value="ACTIVATING SIGNAL COINTEGRATOR 1 COMPLEX SUBUNIT 2"/>
    <property type="match status" value="1"/>
</dbReference>
<dbReference type="PANTHER" id="PTHR21494">
    <property type="entry name" value="ACTIVATING SIGNAL COINTEGRATOR 1 COMPLEX SUBUNIT 2 ASC-1 COMPLEX SUBUNIT P100"/>
    <property type="match status" value="1"/>
</dbReference>
<keyword evidence="2" id="KW-1185">Reference proteome</keyword>
<reference evidence="1 2" key="1">
    <citation type="submission" date="2022-12" db="EMBL/GenBank/DDBJ databases">
        <title>Chromosome-level genome of Tegillarca granosa.</title>
        <authorList>
            <person name="Kim J."/>
        </authorList>
    </citation>
    <scope>NUCLEOTIDE SEQUENCE [LARGE SCALE GENOMIC DNA]</scope>
    <source>
        <strain evidence="1">Teg-2019</strain>
        <tissue evidence="1">Adductor muscle</tissue>
    </source>
</reference>
<organism evidence="1 2">
    <name type="scientific">Tegillarca granosa</name>
    <name type="common">Malaysian cockle</name>
    <name type="synonym">Anadara granosa</name>
    <dbReference type="NCBI Taxonomy" id="220873"/>
    <lineage>
        <taxon>Eukaryota</taxon>
        <taxon>Metazoa</taxon>
        <taxon>Spiralia</taxon>
        <taxon>Lophotrochozoa</taxon>
        <taxon>Mollusca</taxon>
        <taxon>Bivalvia</taxon>
        <taxon>Autobranchia</taxon>
        <taxon>Pteriomorphia</taxon>
        <taxon>Arcoida</taxon>
        <taxon>Arcoidea</taxon>
        <taxon>Arcidae</taxon>
        <taxon>Tegillarca</taxon>
    </lineage>
</organism>
<name>A0ABQ9FG84_TEGGR</name>
<accession>A0ABQ9FG84</accession>
<dbReference type="EMBL" id="JARBDR010000328">
    <property type="protein sequence ID" value="KAJ8316343.1"/>
    <property type="molecule type" value="Genomic_DNA"/>
</dbReference>
<sequence>MSTPLDKRETEFEIEKGKPEIIPLLHPRWQEDVNFVSYQPPPVNKDDHGSYEEWLDRLKFIIEDLHWLLQLSHDKFWCQVVFDESLLGLIDTYLRYAPRSYDVIYELTEEGRERHNEVHRLIFMTCLRMATYKESKVI</sequence>
<gene>
    <name evidence="1" type="ORF">KUTeg_006357</name>
</gene>
<evidence type="ECO:0000313" key="1">
    <source>
        <dbReference type="EMBL" id="KAJ8316343.1"/>
    </source>
</evidence>